<reference evidence="1 2" key="2">
    <citation type="journal article" date="2022" name="Mol. Ecol. Resour.">
        <title>The genomes of chicory, endive, great burdock and yacon provide insights into Asteraceae paleo-polyploidization history and plant inulin production.</title>
        <authorList>
            <person name="Fan W."/>
            <person name="Wang S."/>
            <person name="Wang H."/>
            <person name="Wang A."/>
            <person name="Jiang F."/>
            <person name="Liu H."/>
            <person name="Zhao H."/>
            <person name="Xu D."/>
            <person name="Zhang Y."/>
        </authorList>
    </citation>
    <scope>NUCLEOTIDE SEQUENCE [LARGE SCALE GENOMIC DNA]</scope>
    <source>
        <strain evidence="2">cv. Yunnan</strain>
        <tissue evidence="1">Leaves</tissue>
    </source>
</reference>
<organism evidence="1 2">
    <name type="scientific">Smallanthus sonchifolius</name>
    <dbReference type="NCBI Taxonomy" id="185202"/>
    <lineage>
        <taxon>Eukaryota</taxon>
        <taxon>Viridiplantae</taxon>
        <taxon>Streptophyta</taxon>
        <taxon>Embryophyta</taxon>
        <taxon>Tracheophyta</taxon>
        <taxon>Spermatophyta</taxon>
        <taxon>Magnoliopsida</taxon>
        <taxon>eudicotyledons</taxon>
        <taxon>Gunneridae</taxon>
        <taxon>Pentapetalae</taxon>
        <taxon>asterids</taxon>
        <taxon>campanulids</taxon>
        <taxon>Asterales</taxon>
        <taxon>Asteraceae</taxon>
        <taxon>Asteroideae</taxon>
        <taxon>Heliantheae alliance</taxon>
        <taxon>Millerieae</taxon>
        <taxon>Smallanthus</taxon>
    </lineage>
</organism>
<dbReference type="Proteomes" id="UP001056120">
    <property type="component" value="Linkage Group LG15"/>
</dbReference>
<sequence>MEGLTNLVTTLNSTVQSQAVEIRTNDTLVSDSNEIDEQANVFVNVTKKDKGKVIAIEEGITIEAQNIPNDNDMEVDKELEDELARRNLLEMQTKAYFADMADLLELQTEAYFANMAEQAEVELNKTEVAASWLGSLIVKELNEKLMKYIEKEEEITLRKRVLENISISYLRRPKKVNLIEKPEIEKMVETPKAPTPATFSRKKPVPKRKFKKSEEAIIHVPSQYKLLYETIDDGNKRRMEQETYLYEHGCSWKEVFGMSEAQVEESIQKIKASMNEIDIQKDRLVFFLKANDFKNRQFSNMKIRTLKSHVENLKKAKLDKKKAEKEVVKEVEKFVIVEKVVESEKHEPAKNLNKKKRKQWEMKRLLSDKETESLKKFIERRRGKKHEFEIHKKVYVEQVDVLQKRLDSIPVFKKAVVETLTKRSLQPFTRKYFDSNNEDLVVERGNQEPIRVYDHAEPKWLSAEDM</sequence>
<protein>
    <submittedName>
        <fullName evidence="1">Uncharacterized protein</fullName>
    </submittedName>
</protein>
<gene>
    <name evidence="1" type="ORF">L1987_45882</name>
</gene>
<name>A0ACB9FYB2_9ASTR</name>
<evidence type="ECO:0000313" key="1">
    <source>
        <dbReference type="EMBL" id="KAI3776119.1"/>
    </source>
</evidence>
<comment type="caution">
    <text evidence="1">The sequence shown here is derived from an EMBL/GenBank/DDBJ whole genome shotgun (WGS) entry which is preliminary data.</text>
</comment>
<accession>A0ACB9FYB2</accession>
<keyword evidence="2" id="KW-1185">Reference proteome</keyword>
<dbReference type="EMBL" id="CM042032">
    <property type="protein sequence ID" value="KAI3776119.1"/>
    <property type="molecule type" value="Genomic_DNA"/>
</dbReference>
<evidence type="ECO:0000313" key="2">
    <source>
        <dbReference type="Proteomes" id="UP001056120"/>
    </source>
</evidence>
<proteinExistence type="predicted"/>
<reference evidence="2" key="1">
    <citation type="journal article" date="2022" name="Mol. Ecol. Resour.">
        <title>The genomes of chicory, endive, great burdock and yacon provide insights into Asteraceae palaeo-polyploidization history and plant inulin production.</title>
        <authorList>
            <person name="Fan W."/>
            <person name="Wang S."/>
            <person name="Wang H."/>
            <person name="Wang A."/>
            <person name="Jiang F."/>
            <person name="Liu H."/>
            <person name="Zhao H."/>
            <person name="Xu D."/>
            <person name="Zhang Y."/>
        </authorList>
    </citation>
    <scope>NUCLEOTIDE SEQUENCE [LARGE SCALE GENOMIC DNA]</scope>
    <source>
        <strain evidence="2">cv. Yunnan</strain>
    </source>
</reference>